<dbReference type="InterPro" id="IPR000719">
    <property type="entry name" value="Prot_kinase_dom"/>
</dbReference>
<accession>A0ABP0NQL6</accession>
<keyword evidence="2" id="KW-0808">Transferase</keyword>
<dbReference type="PANTHER" id="PTHR24349">
    <property type="entry name" value="SERINE/THREONINE-PROTEIN KINASE"/>
    <property type="match status" value="1"/>
</dbReference>
<dbReference type="SUPFAM" id="SSF56112">
    <property type="entry name" value="Protein kinase-like (PK-like)"/>
    <property type="match status" value="1"/>
</dbReference>
<keyword evidence="4" id="KW-0418">Kinase</keyword>
<evidence type="ECO:0000256" key="2">
    <source>
        <dbReference type="ARBA" id="ARBA00022679"/>
    </source>
</evidence>
<dbReference type="Gene3D" id="1.10.510.10">
    <property type="entry name" value="Transferase(Phosphotransferase) domain 1"/>
    <property type="match status" value="1"/>
</dbReference>
<feature type="domain" description="Protein kinase" evidence="6">
    <location>
        <begin position="94"/>
        <end position="388"/>
    </location>
</feature>
<reference evidence="7 8" key="1">
    <citation type="submission" date="2024-02" db="EMBL/GenBank/DDBJ databases">
        <authorList>
            <person name="Chen Y."/>
            <person name="Shah S."/>
            <person name="Dougan E. K."/>
            <person name="Thang M."/>
            <person name="Chan C."/>
        </authorList>
    </citation>
    <scope>NUCLEOTIDE SEQUENCE [LARGE SCALE GENOMIC DNA]</scope>
</reference>
<evidence type="ECO:0000313" key="8">
    <source>
        <dbReference type="Proteomes" id="UP001642484"/>
    </source>
</evidence>
<proteinExistence type="predicted"/>
<dbReference type="PROSITE" id="PS00108">
    <property type="entry name" value="PROTEIN_KINASE_ST"/>
    <property type="match status" value="1"/>
</dbReference>
<evidence type="ECO:0000256" key="3">
    <source>
        <dbReference type="ARBA" id="ARBA00022741"/>
    </source>
</evidence>
<dbReference type="InterPro" id="IPR050205">
    <property type="entry name" value="CDPK_Ser/Thr_kinases"/>
</dbReference>
<dbReference type="InterPro" id="IPR011009">
    <property type="entry name" value="Kinase-like_dom_sf"/>
</dbReference>
<dbReference type="PROSITE" id="PS50011">
    <property type="entry name" value="PROTEIN_KINASE_DOM"/>
    <property type="match status" value="1"/>
</dbReference>
<evidence type="ECO:0000313" key="7">
    <source>
        <dbReference type="EMBL" id="CAK9065781.1"/>
    </source>
</evidence>
<keyword evidence="8" id="KW-1185">Reference proteome</keyword>
<evidence type="ECO:0000259" key="6">
    <source>
        <dbReference type="PROSITE" id="PS50011"/>
    </source>
</evidence>
<keyword evidence="1" id="KW-0723">Serine/threonine-protein kinase</keyword>
<comment type="caution">
    <text evidence="7">The sequence shown here is derived from an EMBL/GenBank/DDBJ whole genome shotgun (WGS) entry which is preliminary data.</text>
</comment>
<evidence type="ECO:0000256" key="1">
    <source>
        <dbReference type="ARBA" id="ARBA00022527"/>
    </source>
</evidence>
<dbReference type="Proteomes" id="UP001642484">
    <property type="component" value="Unassembled WGS sequence"/>
</dbReference>
<organism evidence="7 8">
    <name type="scientific">Durusdinium trenchii</name>
    <dbReference type="NCBI Taxonomy" id="1381693"/>
    <lineage>
        <taxon>Eukaryota</taxon>
        <taxon>Sar</taxon>
        <taxon>Alveolata</taxon>
        <taxon>Dinophyceae</taxon>
        <taxon>Suessiales</taxon>
        <taxon>Symbiodiniaceae</taxon>
        <taxon>Durusdinium</taxon>
    </lineage>
</organism>
<dbReference type="Pfam" id="PF00069">
    <property type="entry name" value="Pkinase"/>
    <property type="match status" value="1"/>
</dbReference>
<dbReference type="InterPro" id="IPR008271">
    <property type="entry name" value="Ser/Thr_kinase_AS"/>
</dbReference>
<gene>
    <name evidence="7" type="ORF">CCMP2556_LOCUS32309</name>
</gene>
<evidence type="ECO:0000256" key="5">
    <source>
        <dbReference type="ARBA" id="ARBA00022840"/>
    </source>
</evidence>
<protein>
    <recommendedName>
        <fullName evidence="6">Protein kinase domain-containing protein</fullName>
    </recommendedName>
</protein>
<dbReference type="SMART" id="SM00220">
    <property type="entry name" value="S_TKc"/>
    <property type="match status" value="1"/>
</dbReference>
<evidence type="ECO:0000256" key="4">
    <source>
        <dbReference type="ARBA" id="ARBA00022777"/>
    </source>
</evidence>
<sequence length="390" mass="43067">MPPKLGSVDDALRPLMELAELAAPEDGEEEDISFTQELLTYPSPRQKRAKRAADAMSRARALQMMPSPCKKAISAPAVASTAAGPGEDELLKDFKVTDVLSKMADRSVLLAEKRRRADGADGAGSCQVALKIIQKHRLTSAATSAPSQSPVAKEPSMGSEAELMRQLKHPNIVQLQEVLEDEDRVCLVMEYISGGDMLQDLIRQGRFLEPHARRLLKELGSAMEYVHSRNIVHRDLKPENLLLTSSDRATTAVKISDFGISRWTMSSQDCRTYLGSRDYRAPEVIHLALKKGRRAGRSPSRSVASAEGYGKPADLWSLGVVVYVMLSGERAFESQNKVELEIVQGLWSFSSEVWQSISAEAKDLVSALMQQEPKKRLTAAQLLQHCWLNT</sequence>
<keyword evidence="5" id="KW-0067">ATP-binding</keyword>
<keyword evidence="3" id="KW-0547">Nucleotide-binding</keyword>
<dbReference type="EMBL" id="CAXAMN010022029">
    <property type="protein sequence ID" value="CAK9065781.1"/>
    <property type="molecule type" value="Genomic_DNA"/>
</dbReference>
<name>A0ABP0NQL6_9DINO</name>